<dbReference type="Gene3D" id="3.90.550.10">
    <property type="entry name" value="Spore Coat Polysaccharide Biosynthesis Protein SpsA, Chain A"/>
    <property type="match status" value="1"/>
</dbReference>
<dbReference type="PANTHER" id="PTHR34496">
    <property type="entry name" value="GLCNAC TRANSFERASE-RELATED"/>
    <property type="match status" value="1"/>
</dbReference>
<dbReference type="InterPro" id="IPR029044">
    <property type="entry name" value="Nucleotide-diphossugar_trans"/>
</dbReference>
<dbReference type="PANTHER" id="PTHR34496:SF10">
    <property type="entry name" value="GLCNAC TRANSFERASE"/>
    <property type="match status" value="1"/>
</dbReference>
<gene>
    <name evidence="1" type="ORF">HKT17_03665</name>
</gene>
<name>A0ABX6N3A5_9BURK</name>
<protein>
    <recommendedName>
        <fullName evidence="3">Glycosyltransferase (GlcNAc)</fullName>
    </recommendedName>
</protein>
<dbReference type="Proteomes" id="UP000501130">
    <property type="component" value="Chromosome"/>
</dbReference>
<evidence type="ECO:0000313" key="2">
    <source>
        <dbReference type="Proteomes" id="UP000501130"/>
    </source>
</evidence>
<keyword evidence="2" id="KW-1185">Reference proteome</keyword>
<evidence type="ECO:0008006" key="3">
    <source>
        <dbReference type="Google" id="ProtNLM"/>
    </source>
</evidence>
<dbReference type="SUPFAM" id="SSF53448">
    <property type="entry name" value="Nucleotide-diphospho-sugar transferases"/>
    <property type="match status" value="1"/>
</dbReference>
<sequence length="324" mass="36869">MPKLPTIYVSVAAYREPHLYLTIHQLFAKAAHPQRIHVGLVDQSEQLNPAWLGQFPARKNINYVGLSPVDSRGVSWARSIAFSLYNDQDYLLQIDSHTLFDQGWDELLIQQLLRLQATHPKPLISTYPPGFRFDGQGRAVADEPAKSDEIFFIERDPGSVLTAERAVLQFRVVRKRAEQPNTTHLPGFHVGACFLFTTGDFTQQVPYDPYLYFRGEEQSLSLRAHAKGYQVFHPRHNLIPLYHLYKEGGKVVEGQHWHPDMEAKRHTAFGWLQQRSNERTHALFTPGADLGVYGIDNPAHLESFCKLSGIDYLGRTAVPVKSDQ</sequence>
<evidence type="ECO:0000313" key="1">
    <source>
        <dbReference type="EMBL" id="QJR28874.1"/>
    </source>
</evidence>
<proteinExistence type="predicted"/>
<dbReference type="InterPro" id="IPR021067">
    <property type="entry name" value="Glycosyltransferase"/>
</dbReference>
<reference evidence="1 2" key="1">
    <citation type="submission" date="2020-05" db="EMBL/GenBank/DDBJ databases">
        <title>Compete genome of Limnobacter sp. SAORIC-580.</title>
        <authorList>
            <person name="Song J."/>
            <person name="Cho J.-C."/>
        </authorList>
    </citation>
    <scope>NUCLEOTIDE SEQUENCE [LARGE SCALE GENOMIC DNA]</scope>
    <source>
        <strain evidence="1 2">SAORIC-580</strain>
    </source>
</reference>
<dbReference type="Pfam" id="PF11397">
    <property type="entry name" value="GlcNAc"/>
    <property type="match status" value="2"/>
</dbReference>
<organism evidence="1 2">
    <name type="scientific">Limnobacter profundi</name>
    <dbReference type="NCBI Taxonomy" id="2732163"/>
    <lineage>
        <taxon>Bacteria</taxon>
        <taxon>Pseudomonadati</taxon>
        <taxon>Pseudomonadota</taxon>
        <taxon>Betaproteobacteria</taxon>
        <taxon>Burkholderiales</taxon>
        <taxon>Burkholderiaceae</taxon>
        <taxon>Limnobacter</taxon>
    </lineage>
</organism>
<accession>A0ABX6N3A5</accession>
<dbReference type="EMBL" id="CP053084">
    <property type="protein sequence ID" value="QJR28874.1"/>
    <property type="molecule type" value="Genomic_DNA"/>
</dbReference>
<dbReference type="RefSeq" id="WP_171097914.1">
    <property type="nucleotide sequence ID" value="NZ_CP053084.1"/>
</dbReference>